<feature type="transmembrane region" description="Helical" evidence="1">
    <location>
        <begin position="239"/>
        <end position="260"/>
    </location>
</feature>
<accession>A0A7X0FRT2</accession>
<feature type="transmembrane region" description="Helical" evidence="1">
    <location>
        <begin position="162"/>
        <end position="183"/>
    </location>
</feature>
<feature type="transmembrane region" description="Helical" evidence="1">
    <location>
        <begin position="387"/>
        <end position="410"/>
    </location>
</feature>
<feature type="transmembrane region" description="Helical" evidence="1">
    <location>
        <begin position="21"/>
        <end position="43"/>
    </location>
</feature>
<comment type="caution">
    <text evidence="2">The sequence shown here is derived from an EMBL/GenBank/DDBJ whole genome shotgun (WGS) entry which is preliminary data.</text>
</comment>
<feature type="transmembrane region" description="Helical" evidence="1">
    <location>
        <begin position="298"/>
        <end position="316"/>
    </location>
</feature>
<evidence type="ECO:0000256" key="1">
    <source>
        <dbReference type="SAM" id="Phobius"/>
    </source>
</evidence>
<dbReference type="EMBL" id="JACHML010000001">
    <property type="protein sequence ID" value="MBB6392529.1"/>
    <property type="molecule type" value="Genomic_DNA"/>
</dbReference>
<name>A0A7X0FRT2_9MICO</name>
<feature type="transmembrane region" description="Helical" evidence="1">
    <location>
        <begin position="452"/>
        <end position="468"/>
    </location>
</feature>
<keyword evidence="3" id="KW-1185">Reference proteome</keyword>
<organism evidence="2 3">
    <name type="scientific">Microbacterium thalassium</name>
    <dbReference type="NCBI Taxonomy" id="362649"/>
    <lineage>
        <taxon>Bacteria</taxon>
        <taxon>Bacillati</taxon>
        <taxon>Actinomycetota</taxon>
        <taxon>Actinomycetes</taxon>
        <taxon>Micrococcales</taxon>
        <taxon>Microbacteriaceae</taxon>
        <taxon>Microbacterium</taxon>
    </lineage>
</organism>
<dbReference type="Proteomes" id="UP000537775">
    <property type="component" value="Unassembled WGS sequence"/>
</dbReference>
<feature type="transmembrane region" description="Helical" evidence="1">
    <location>
        <begin position="87"/>
        <end position="107"/>
    </location>
</feature>
<evidence type="ECO:0000313" key="3">
    <source>
        <dbReference type="Proteomes" id="UP000537775"/>
    </source>
</evidence>
<gene>
    <name evidence="2" type="ORF">HD594_002842</name>
</gene>
<protein>
    <submittedName>
        <fullName evidence="2">ABC-2 type transport system permease protein</fullName>
    </submittedName>
</protein>
<keyword evidence="1" id="KW-0472">Membrane</keyword>
<dbReference type="RefSeq" id="WP_184751585.1">
    <property type="nucleotide sequence ID" value="NZ_BAAAJR010000001.1"/>
</dbReference>
<feature type="transmembrane region" description="Helical" evidence="1">
    <location>
        <begin position="500"/>
        <end position="519"/>
    </location>
</feature>
<proteinExistence type="predicted"/>
<keyword evidence="1" id="KW-0812">Transmembrane</keyword>
<sequence>MSSRAPGSGFAAVLRVQLRTGWKALVIWIGALLGGYIATVGAIDGLYSTPEQLATYDATVAGDPAMAAINGTPYGADTLGGVTSNEFGFISAIAIPLMGLLLVVRHTRAQEENGMLELLRSRGVGARAPWSAAATVAVLALVIVGAGMALTLIAYGEDAEGAVLYGASIAGLGIVFVGIATFVGQLLRRAGTVTGIGILILGGAYITRAIGDVRDNAWKWLSPLAWQQETRPFTDEPRVWPLLLALGVGAVLIAAGLVLVGGRDLGASMVSTRSGPARASALLRTSPGLALRMHAPSGVAWIAGAFVVAVVFGAFTDDIADAIGANPAMEAFFGGATSVNEAYVGLSLVLVVLMAIGAVGQAIWRVRSEETGGRLEPTLARSIPRPWWLASHTIVMAVFAAATLLAGAAGLEWTAGSEVEGIFAAGAAYLPALLVVLGLAVAVFGALPRSTAVIWIALGYIAFVAILGDTVSLPDWAMAISPVDAVGRVPSEDVSAAAEWILSGIGVALLAVGFTGFRVRNIPR</sequence>
<feature type="transmembrane region" description="Helical" evidence="1">
    <location>
        <begin position="128"/>
        <end position="156"/>
    </location>
</feature>
<feature type="transmembrane region" description="Helical" evidence="1">
    <location>
        <begin position="422"/>
        <end position="445"/>
    </location>
</feature>
<feature type="transmembrane region" description="Helical" evidence="1">
    <location>
        <begin position="342"/>
        <end position="366"/>
    </location>
</feature>
<feature type="transmembrane region" description="Helical" evidence="1">
    <location>
        <begin position="190"/>
        <end position="211"/>
    </location>
</feature>
<evidence type="ECO:0000313" key="2">
    <source>
        <dbReference type="EMBL" id="MBB6392529.1"/>
    </source>
</evidence>
<reference evidence="2 3" key="1">
    <citation type="submission" date="2020-08" db="EMBL/GenBank/DDBJ databases">
        <title>Sequencing the genomes of 1000 actinobacteria strains.</title>
        <authorList>
            <person name="Klenk H.-P."/>
        </authorList>
    </citation>
    <scope>NUCLEOTIDE SEQUENCE [LARGE SCALE GENOMIC DNA]</scope>
    <source>
        <strain evidence="2 3">DSM 12511</strain>
    </source>
</reference>
<dbReference type="AlphaFoldDB" id="A0A7X0FRT2"/>
<keyword evidence="1" id="KW-1133">Transmembrane helix</keyword>